<name>A0AAW5UUK7_9BACT</name>
<dbReference type="RefSeq" id="WP_264900847.1">
    <property type="nucleotide sequence ID" value="NZ_CATKVU010000006.1"/>
</dbReference>
<dbReference type="SUPFAM" id="SSF51445">
    <property type="entry name" value="(Trans)glycosidases"/>
    <property type="match status" value="1"/>
</dbReference>
<comment type="caution">
    <text evidence="5">The sequence shown here is derived from an EMBL/GenBank/DDBJ whole genome shotgun (WGS) entry which is preliminary data.</text>
</comment>
<evidence type="ECO:0000313" key="6">
    <source>
        <dbReference type="Proteomes" id="UP001209168"/>
    </source>
</evidence>
<evidence type="ECO:0000256" key="3">
    <source>
        <dbReference type="RuleBase" id="RU361153"/>
    </source>
</evidence>
<dbReference type="Gene3D" id="3.20.20.80">
    <property type="entry name" value="Glycosidases"/>
    <property type="match status" value="1"/>
</dbReference>
<sequence>MKVYAKTIITEIRKYDPDNIILMGCPHWDQDIDIVAKSPIDGVENVMYTLHFYAATHKDYLRDKLEAAVKSGLPVFVSECVGMEASGNGPLAPDEYQKWLDVMEKNKVSWVNWSVSDKDETCSMLLPRANATGTWTDDLIKPWGKMVKQALKKYNR</sequence>
<dbReference type="GO" id="GO:0000272">
    <property type="term" value="P:polysaccharide catabolic process"/>
    <property type="evidence" value="ECO:0007669"/>
    <property type="project" value="InterPro"/>
</dbReference>
<dbReference type="Proteomes" id="UP001209168">
    <property type="component" value="Unassembled WGS sequence"/>
</dbReference>
<gene>
    <name evidence="5" type="ORF">ONT23_08335</name>
</gene>
<evidence type="ECO:0000313" key="5">
    <source>
        <dbReference type="EMBL" id="MCW4155547.1"/>
    </source>
</evidence>
<keyword evidence="1 3" id="KW-0378">Hydrolase</keyword>
<dbReference type="InterPro" id="IPR001547">
    <property type="entry name" value="Glyco_hydro_5"/>
</dbReference>
<feature type="domain" description="Glycoside hydrolase family 5" evidence="4">
    <location>
        <begin position="2"/>
        <end position="118"/>
    </location>
</feature>
<accession>A0AAW5UUK7</accession>
<reference evidence="5" key="1">
    <citation type="submission" date="2022-11" db="EMBL/GenBank/DDBJ databases">
        <title>Genomic repertoires linked with pathogenic potency of arthritogenic Prevotella copri isolated from the gut of rheumatoid arthritis patients.</title>
        <authorList>
            <person name="Nii T."/>
            <person name="Maeda Y."/>
            <person name="Motooka D."/>
            <person name="Naito M."/>
            <person name="Matsumoto Y."/>
            <person name="Ogawa T."/>
            <person name="Oguro-Igashira E."/>
            <person name="Kishikawa T."/>
            <person name="Yamashita M."/>
            <person name="Koizumi S."/>
            <person name="Kurakawa T."/>
            <person name="Okumura R."/>
            <person name="Kayama H."/>
            <person name="Murakami M."/>
            <person name="Sakaguchi T."/>
            <person name="Das B."/>
            <person name="Nakamura S."/>
            <person name="Okada Y."/>
            <person name="Kumanogoh A."/>
            <person name="Takeda K."/>
        </authorList>
    </citation>
    <scope>NUCLEOTIDE SEQUENCE</scope>
    <source>
        <strain evidence="5">H012_8</strain>
    </source>
</reference>
<dbReference type="Pfam" id="PF00150">
    <property type="entry name" value="Cellulase"/>
    <property type="match status" value="1"/>
</dbReference>
<dbReference type="InterPro" id="IPR017853">
    <property type="entry name" value="GH"/>
</dbReference>
<organism evidence="5 6">
    <name type="scientific">Segatella copri</name>
    <dbReference type="NCBI Taxonomy" id="165179"/>
    <lineage>
        <taxon>Bacteria</taxon>
        <taxon>Pseudomonadati</taxon>
        <taxon>Bacteroidota</taxon>
        <taxon>Bacteroidia</taxon>
        <taxon>Bacteroidales</taxon>
        <taxon>Prevotellaceae</taxon>
        <taxon>Segatella</taxon>
    </lineage>
</organism>
<keyword evidence="2 3" id="KW-0326">Glycosidase</keyword>
<dbReference type="EMBL" id="JAPDVH010000001">
    <property type="protein sequence ID" value="MCW4155547.1"/>
    <property type="molecule type" value="Genomic_DNA"/>
</dbReference>
<dbReference type="AlphaFoldDB" id="A0AAW5UUK7"/>
<protein>
    <submittedName>
        <fullName evidence="5">Glycoside hydrolase family 5 protein</fullName>
    </submittedName>
</protein>
<proteinExistence type="inferred from homology"/>
<dbReference type="GO" id="GO:0004553">
    <property type="term" value="F:hydrolase activity, hydrolyzing O-glycosyl compounds"/>
    <property type="evidence" value="ECO:0007669"/>
    <property type="project" value="InterPro"/>
</dbReference>
<evidence type="ECO:0000259" key="4">
    <source>
        <dbReference type="Pfam" id="PF00150"/>
    </source>
</evidence>
<evidence type="ECO:0000256" key="1">
    <source>
        <dbReference type="ARBA" id="ARBA00022801"/>
    </source>
</evidence>
<comment type="similarity">
    <text evidence="3">Belongs to the glycosyl hydrolase 5 (cellulase A) family.</text>
</comment>
<evidence type="ECO:0000256" key="2">
    <source>
        <dbReference type="ARBA" id="ARBA00023295"/>
    </source>
</evidence>